<evidence type="ECO:0000256" key="1">
    <source>
        <dbReference type="SAM" id="MobiDB-lite"/>
    </source>
</evidence>
<name>A0A9P6AVV6_9AGAM</name>
<dbReference type="AlphaFoldDB" id="A0A9P6AVV6"/>
<feature type="compositionally biased region" description="Polar residues" evidence="1">
    <location>
        <begin position="66"/>
        <end position="78"/>
    </location>
</feature>
<keyword evidence="3" id="KW-1185">Reference proteome</keyword>
<feature type="region of interest" description="Disordered" evidence="1">
    <location>
        <begin position="49"/>
        <end position="78"/>
    </location>
</feature>
<organism evidence="2 3">
    <name type="scientific">Hydnum rufescens UP504</name>
    <dbReference type="NCBI Taxonomy" id="1448309"/>
    <lineage>
        <taxon>Eukaryota</taxon>
        <taxon>Fungi</taxon>
        <taxon>Dikarya</taxon>
        <taxon>Basidiomycota</taxon>
        <taxon>Agaricomycotina</taxon>
        <taxon>Agaricomycetes</taxon>
        <taxon>Cantharellales</taxon>
        <taxon>Hydnaceae</taxon>
        <taxon>Hydnum</taxon>
    </lineage>
</organism>
<reference evidence="2" key="1">
    <citation type="journal article" date="2020" name="Nat. Commun.">
        <title>Large-scale genome sequencing of mycorrhizal fungi provides insights into the early evolution of symbiotic traits.</title>
        <authorList>
            <person name="Miyauchi S."/>
            <person name="Kiss E."/>
            <person name="Kuo A."/>
            <person name="Drula E."/>
            <person name="Kohler A."/>
            <person name="Sanchez-Garcia M."/>
            <person name="Morin E."/>
            <person name="Andreopoulos B."/>
            <person name="Barry K.W."/>
            <person name="Bonito G."/>
            <person name="Buee M."/>
            <person name="Carver A."/>
            <person name="Chen C."/>
            <person name="Cichocki N."/>
            <person name="Clum A."/>
            <person name="Culley D."/>
            <person name="Crous P.W."/>
            <person name="Fauchery L."/>
            <person name="Girlanda M."/>
            <person name="Hayes R.D."/>
            <person name="Keri Z."/>
            <person name="LaButti K."/>
            <person name="Lipzen A."/>
            <person name="Lombard V."/>
            <person name="Magnuson J."/>
            <person name="Maillard F."/>
            <person name="Murat C."/>
            <person name="Nolan M."/>
            <person name="Ohm R.A."/>
            <person name="Pangilinan J."/>
            <person name="Pereira M.F."/>
            <person name="Perotto S."/>
            <person name="Peter M."/>
            <person name="Pfister S."/>
            <person name="Riley R."/>
            <person name="Sitrit Y."/>
            <person name="Stielow J.B."/>
            <person name="Szollosi G."/>
            <person name="Zifcakova L."/>
            <person name="Stursova M."/>
            <person name="Spatafora J.W."/>
            <person name="Tedersoo L."/>
            <person name="Vaario L.M."/>
            <person name="Yamada A."/>
            <person name="Yan M."/>
            <person name="Wang P."/>
            <person name="Xu J."/>
            <person name="Bruns T."/>
            <person name="Baldrian P."/>
            <person name="Vilgalys R."/>
            <person name="Dunand C."/>
            <person name="Henrissat B."/>
            <person name="Grigoriev I.V."/>
            <person name="Hibbett D."/>
            <person name="Nagy L.G."/>
            <person name="Martin F.M."/>
        </authorList>
    </citation>
    <scope>NUCLEOTIDE SEQUENCE</scope>
    <source>
        <strain evidence="2">UP504</strain>
    </source>
</reference>
<accession>A0A9P6AVV6</accession>
<gene>
    <name evidence="2" type="ORF">BS47DRAFT_1344815</name>
</gene>
<dbReference type="Proteomes" id="UP000886523">
    <property type="component" value="Unassembled WGS sequence"/>
</dbReference>
<comment type="caution">
    <text evidence="2">The sequence shown here is derived from an EMBL/GenBank/DDBJ whole genome shotgun (WGS) entry which is preliminary data.</text>
</comment>
<evidence type="ECO:0000313" key="3">
    <source>
        <dbReference type="Proteomes" id="UP000886523"/>
    </source>
</evidence>
<evidence type="ECO:0000313" key="2">
    <source>
        <dbReference type="EMBL" id="KAF9512877.1"/>
    </source>
</evidence>
<protein>
    <submittedName>
        <fullName evidence="2">Uncharacterized protein</fullName>
    </submittedName>
</protein>
<sequence length="78" mass="8461">MRSHPLPGALPPRIVGWPPVSHTKFCLTAKPHTHLPGATFSFGLRPNNTHMSSLAEDFGQHPEAKTGNSAPQLNTGRR</sequence>
<dbReference type="EMBL" id="MU128980">
    <property type="protein sequence ID" value="KAF9512877.1"/>
    <property type="molecule type" value="Genomic_DNA"/>
</dbReference>
<proteinExistence type="predicted"/>